<keyword evidence="4 6" id="KW-1133">Transmembrane helix</keyword>
<keyword evidence="5 6" id="KW-0472">Membrane</keyword>
<evidence type="ECO:0000256" key="3">
    <source>
        <dbReference type="ARBA" id="ARBA00022692"/>
    </source>
</evidence>
<evidence type="ECO:0000313" key="7">
    <source>
        <dbReference type="EMBL" id="SDI41492.1"/>
    </source>
</evidence>
<organism evidence="7 8">
    <name type="scientific">Natribacillus halophilus</name>
    <dbReference type="NCBI Taxonomy" id="549003"/>
    <lineage>
        <taxon>Bacteria</taxon>
        <taxon>Bacillati</taxon>
        <taxon>Bacillota</taxon>
        <taxon>Bacilli</taxon>
        <taxon>Bacillales</taxon>
        <taxon>Bacillaceae</taxon>
        <taxon>Natribacillus</taxon>
    </lineage>
</organism>
<keyword evidence="8" id="KW-1185">Reference proteome</keyword>
<feature type="transmembrane region" description="Helical" evidence="6">
    <location>
        <begin position="164"/>
        <end position="185"/>
    </location>
</feature>
<feature type="transmembrane region" description="Helical" evidence="6">
    <location>
        <begin position="197"/>
        <end position="218"/>
    </location>
</feature>
<feature type="transmembrane region" description="Helical" evidence="6">
    <location>
        <begin position="360"/>
        <end position="381"/>
    </location>
</feature>
<dbReference type="Pfam" id="PF13520">
    <property type="entry name" value="AA_permease_2"/>
    <property type="match status" value="1"/>
</dbReference>
<feature type="transmembrane region" description="Helical" evidence="6">
    <location>
        <begin position="401"/>
        <end position="418"/>
    </location>
</feature>
<dbReference type="InterPro" id="IPR002293">
    <property type="entry name" value="AA/rel_permease1"/>
</dbReference>
<keyword evidence="2" id="KW-1003">Cell membrane</keyword>
<feature type="transmembrane region" description="Helical" evidence="6">
    <location>
        <begin position="238"/>
        <end position="261"/>
    </location>
</feature>
<gene>
    <name evidence="7" type="ORF">SAMN04488123_10243</name>
</gene>
<dbReference type="PANTHER" id="PTHR42770:SF7">
    <property type="entry name" value="MEMBRANE PROTEIN"/>
    <property type="match status" value="1"/>
</dbReference>
<comment type="subcellular location">
    <subcellularLocation>
        <location evidence="1">Cell membrane</location>
        <topology evidence="1">Multi-pass membrane protein</topology>
    </subcellularLocation>
</comment>
<dbReference type="EMBL" id="FNEN01000002">
    <property type="protein sequence ID" value="SDI41492.1"/>
    <property type="molecule type" value="Genomic_DNA"/>
</dbReference>
<feature type="transmembrane region" description="Helical" evidence="6">
    <location>
        <begin position="289"/>
        <end position="314"/>
    </location>
</feature>
<evidence type="ECO:0000256" key="1">
    <source>
        <dbReference type="ARBA" id="ARBA00004651"/>
    </source>
</evidence>
<dbReference type="InterPro" id="IPR050367">
    <property type="entry name" value="APC_superfamily"/>
</dbReference>
<feature type="transmembrane region" description="Helical" evidence="6">
    <location>
        <begin position="430"/>
        <end position="448"/>
    </location>
</feature>
<proteinExistence type="predicted"/>
<accession>A0A1G8KDG5</accession>
<reference evidence="7 8" key="1">
    <citation type="submission" date="2016-10" db="EMBL/GenBank/DDBJ databases">
        <authorList>
            <person name="de Groot N.N."/>
        </authorList>
    </citation>
    <scope>NUCLEOTIDE SEQUENCE [LARGE SCALE GENOMIC DNA]</scope>
    <source>
        <strain evidence="7 8">DSM 21771</strain>
    </source>
</reference>
<dbReference type="GO" id="GO:0022857">
    <property type="term" value="F:transmembrane transporter activity"/>
    <property type="evidence" value="ECO:0007669"/>
    <property type="project" value="InterPro"/>
</dbReference>
<name>A0A1G8KDG5_9BACI</name>
<dbReference type="PANTHER" id="PTHR42770">
    <property type="entry name" value="AMINO ACID TRANSPORTER-RELATED"/>
    <property type="match status" value="1"/>
</dbReference>
<protein>
    <submittedName>
        <fullName evidence="7">Amino acid permease</fullName>
    </submittedName>
</protein>
<evidence type="ECO:0000256" key="5">
    <source>
        <dbReference type="ARBA" id="ARBA00023136"/>
    </source>
</evidence>
<feature type="transmembrane region" description="Helical" evidence="6">
    <location>
        <begin position="136"/>
        <end position="157"/>
    </location>
</feature>
<dbReference type="PIRSF" id="PIRSF006060">
    <property type="entry name" value="AA_transporter"/>
    <property type="match status" value="1"/>
</dbReference>
<evidence type="ECO:0000256" key="6">
    <source>
        <dbReference type="SAM" id="Phobius"/>
    </source>
</evidence>
<dbReference type="RefSeq" id="WP_090395977.1">
    <property type="nucleotide sequence ID" value="NZ_FNEN01000002.1"/>
</dbReference>
<dbReference type="Gene3D" id="1.20.1740.10">
    <property type="entry name" value="Amino acid/polyamine transporter I"/>
    <property type="match status" value="1"/>
</dbReference>
<sequence length="470" mass="50479">MQSENTQLKKVLNRTDALVLAFGAMIGWGWVVLAGGWVLDAGAIGAMIAFCIGGILVVFVGLTYSELAAAIPKVGGELSYTLRGIGPKSSFIASWAIVLGYVSVVAFEAVALPNVLEFMFPNYTVGYMYTVTGYDVYFTWVLVGMAGSIFVAFINYIGVKFASFVQLLLTLMIMIVGLMLIFGSAASGSLANAEPLLTGGTAGILAVVIATPFMFVGFDVIPQAAGEMNIKPRSIGRVLIVSVLCAVIFYLGVIYAVGFGLDPAGTEASVLPTADAMAALYGSDLFGNILVLGGIAGIMTSWNAFIIGGSRIMFAMANTKMLPAWFGKVHPKYKTPSNAILFIGILSTISPLFGLPMLDWLVEAGGLTIVLAFFMVAVSFLMLRKSEPEMSRPFKAARSPIIGWIALVLSIFFIIQYLPGMPAGLGGPEWIMFGGWWILGIYFLITRYNQFKHLTYKDTEDAKDEEEKLG</sequence>
<feature type="transmembrane region" description="Helical" evidence="6">
    <location>
        <begin position="92"/>
        <end position="116"/>
    </location>
</feature>
<dbReference type="OrthoDB" id="3181223at2"/>
<dbReference type="AlphaFoldDB" id="A0A1G8KDG5"/>
<feature type="transmembrane region" description="Helical" evidence="6">
    <location>
        <begin position="335"/>
        <end position="354"/>
    </location>
</feature>
<feature type="transmembrane region" description="Helical" evidence="6">
    <location>
        <begin position="44"/>
        <end position="71"/>
    </location>
</feature>
<evidence type="ECO:0000256" key="2">
    <source>
        <dbReference type="ARBA" id="ARBA00022475"/>
    </source>
</evidence>
<dbReference type="Proteomes" id="UP000198853">
    <property type="component" value="Unassembled WGS sequence"/>
</dbReference>
<keyword evidence="3 6" id="KW-0812">Transmembrane</keyword>
<evidence type="ECO:0000313" key="8">
    <source>
        <dbReference type="Proteomes" id="UP000198853"/>
    </source>
</evidence>
<dbReference type="GO" id="GO:0005886">
    <property type="term" value="C:plasma membrane"/>
    <property type="evidence" value="ECO:0007669"/>
    <property type="project" value="UniProtKB-SubCell"/>
</dbReference>
<evidence type="ECO:0000256" key="4">
    <source>
        <dbReference type="ARBA" id="ARBA00022989"/>
    </source>
</evidence>
<feature type="transmembrane region" description="Helical" evidence="6">
    <location>
        <begin position="17"/>
        <end position="38"/>
    </location>
</feature>